<dbReference type="InterPro" id="IPR001173">
    <property type="entry name" value="Glyco_trans_2-like"/>
</dbReference>
<proteinExistence type="predicted"/>
<protein>
    <recommendedName>
        <fullName evidence="1">Glycosyltransferase 2-like domain-containing protein</fullName>
    </recommendedName>
</protein>
<dbReference type="RefSeq" id="WP_014222678.1">
    <property type="nucleotide sequence ID" value="NZ_LWBO01000001.1"/>
</dbReference>
<sequence>MKVTAFSFIRNGFIYDYPFIESIQSVLPLCDEFIMVIGDSIDGTREAVAGLNNPKIRIIDTVWDETARQKGLIFAQQSNIGLDYCTGDWAFHIQADEVIHEKDYPAIKKAMADYLNDSSVEGLLFHFTNFFGDYKHYGPSRRFHNKEIRIIRPLPSIRSYRDSQGFRKYNEPNNFLEEKGEKLHVKQIDATIYHYSFVRNPEKQAKKVIEMAKRYHDDAKLHELAERFKKGWDFSEIDVLEQFKGTHPGVMQSRINSQDWVFDYKPIKNNMSIKERVLYAIQKLTGKQLFTYKNYRVI</sequence>
<dbReference type="Proteomes" id="UP000192277">
    <property type="component" value="Unassembled WGS sequence"/>
</dbReference>
<accession>A0ABX3P4K2</accession>
<keyword evidence="3" id="KW-1185">Reference proteome</keyword>
<organism evidence="2 3">
    <name type="scientific">Niastella koreensis</name>
    <dbReference type="NCBI Taxonomy" id="354356"/>
    <lineage>
        <taxon>Bacteria</taxon>
        <taxon>Pseudomonadati</taxon>
        <taxon>Bacteroidota</taxon>
        <taxon>Chitinophagia</taxon>
        <taxon>Chitinophagales</taxon>
        <taxon>Chitinophagaceae</taxon>
        <taxon>Niastella</taxon>
    </lineage>
</organism>
<evidence type="ECO:0000313" key="2">
    <source>
        <dbReference type="EMBL" id="OQP55109.1"/>
    </source>
</evidence>
<comment type="caution">
    <text evidence="2">The sequence shown here is derived from an EMBL/GenBank/DDBJ whole genome shotgun (WGS) entry which is preliminary data.</text>
</comment>
<evidence type="ECO:0000313" key="3">
    <source>
        <dbReference type="Proteomes" id="UP000192277"/>
    </source>
</evidence>
<reference evidence="2 3" key="1">
    <citation type="submission" date="2016-04" db="EMBL/GenBank/DDBJ databases">
        <authorList>
            <person name="Chen L."/>
            <person name="Zhuang W."/>
            <person name="Wang G."/>
        </authorList>
    </citation>
    <scope>NUCLEOTIDE SEQUENCE [LARGE SCALE GENOMIC DNA]</scope>
    <source>
        <strain evidence="3">GR20</strain>
    </source>
</reference>
<dbReference type="SUPFAM" id="SSF53448">
    <property type="entry name" value="Nucleotide-diphospho-sugar transferases"/>
    <property type="match status" value="1"/>
</dbReference>
<evidence type="ECO:0000259" key="1">
    <source>
        <dbReference type="Pfam" id="PF00535"/>
    </source>
</evidence>
<dbReference type="Pfam" id="PF00535">
    <property type="entry name" value="Glycos_transf_2"/>
    <property type="match status" value="1"/>
</dbReference>
<gene>
    <name evidence="2" type="ORF">A4D02_01970</name>
</gene>
<dbReference type="EMBL" id="LWBO01000001">
    <property type="protein sequence ID" value="OQP55109.1"/>
    <property type="molecule type" value="Genomic_DNA"/>
</dbReference>
<name>A0ABX3P4K2_9BACT</name>
<feature type="domain" description="Glycosyltransferase 2-like" evidence="1">
    <location>
        <begin position="21"/>
        <end position="153"/>
    </location>
</feature>
<dbReference type="Gene3D" id="3.90.550.10">
    <property type="entry name" value="Spore Coat Polysaccharide Biosynthesis Protein SpsA, Chain A"/>
    <property type="match status" value="1"/>
</dbReference>
<dbReference type="InterPro" id="IPR029044">
    <property type="entry name" value="Nucleotide-diphossugar_trans"/>
</dbReference>